<dbReference type="Pfam" id="PF00125">
    <property type="entry name" value="Histone"/>
    <property type="match status" value="1"/>
</dbReference>
<comment type="caution">
    <text evidence="14">The sequence shown here is derived from an EMBL/GenBank/DDBJ whole genome shotgun (WGS) entry which is preliminary data.</text>
</comment>
<protein>
    <recommendedName>
        <fullName evidence="10">Nuclear transcription factor Y subunit gamma</fullName>
    </recommendedName>
    <alternativeName>
        <fullName evidence="11">CAAT box DNA-binding protein subunit C</fullName>
    </alternativeName>
    <alternativeName>
        <fullName evidence="12">Nuclear transcription factor Y subunit C</fullName>
    </alternativeName>
</protein>
<dbReference type="GO" id="GO:0001228">
    <property type="term" value="F:DNA-binding transcription activator activity, RNA polymerase II-specific"/>
    <property type="evidence" value="ECO:0007669"/>
    <property type="project" value="TreeGrafter"/>
</dbReference>
<evidence type="ECO:0000256" key="1">
    <source>
        <dbReference type="ARBA" id="ARBA00004123"/>
    </source>
</evidence>
<dbReference type="FunFam" id="1.10.20.10:FF:000006">
    <property type="entry name" value="Nuclear transcription factor Y subunit gamma"/>
    <property type="match status" value="1"/>
</dbReference>
<comment type="similarity">
    <text evidence="9">Belongs to the NFYC/HAP5 subunit family.</text>
</comment>
<evidence type="ECO:0000256" key="7">
    <source>
        <dbReference type="ARBA" id="ARBA00025263"/>
    </source>
</evidence>
<comment type="function">
    <text evidence="7">Component of the sequence-specific heterotrimeric transcription factor (NF-Y) which specifically recognizes a 5'-CCAAT-3' box motif found in the promoters of its target genes. NF-Y can function as both an activator and a repressor, depending on its interacting cofactors.</text>
</comment>
<evidence type="ECO:0000313" key="14">
    <source>
        <dbReference type="EMBL" id="CAL1545966.1"/>
    </source>
</evidence>
<dbReference type="SUPFAM" id="SSF47113">
    <property type="entry name" value="Histone-fold"/>
    <property type="match status" value="1"/>
</dbReference>
<evidence type="ECO:0000259" key="13">
    <source>
        <dbReference type="Pfam" id="PF00125"/>
    </source>
</evidence>
<evidence type="ECO:0000256" key="8">
    <source>
        <dbReference type="ARBA" id="ARBA00025911"/>
    </source>
</evidence>
<proteinExistence type="inferred from homology"/>
<evidence type="ECO:0000256" key="9">
    <source>
        <dbReference type="ARBA" id="ARBA00038129"/>
    </source>
</evidence>
<dbReference type="InterPro" id="IPR007125">
    <property type="entry name" value="H2A/H2B/H3"/>
</dbReference>
<evidence type="ECO:0000313" key="15">
    <source>
        <dbReference type="Proteomes" id="UP001497497"/>
    </source>
</evidence>
<keyword evidence="4" id="KW-0010">Activator</keyword>
<dbReference type="GO" id="GO:0046982">
    <property type="term" value="F:protein heterodimerization activity"/>
    <property type="evidence" value="ECO:0007669"/>
    <property type="project" value="InterPro"/>
</dbReference>
<dbReference type="Gene3D" id="1.10.20.10">
    <property type="entry name" value="Histone, subunit A"/>
    <property type="match status" value="1"/>
</dbReference>
<accession>A0AAV2II29</accession>
<reference evidence="14 15" key="1">
    <citation type="submission" date="2024-04" db="EMBL/GenBank/DDBJ databases">
        <authorList>
            <consortium name="Genoscope - CEA"/>
            <person name="William W."/>
        </authorList>
    </citation>
    <scope>NUCLEOTIDE SEQUENCE [LARGE SCALE GENOMIC DNA]</scope>
</reference>
<name>A0AAV2II29_LYMST</name>
<keyword evidence="15" id="KW-1185">Reference proteome</keyword>
<organism evidence="14 15">
    <name type="scientific">Lymnaea stagnalis</name>
    <name type="common">Great pond snail</name>
    <name type="synonym">Helix stagnalis</name>
    <dbReference type="NCBI Taxonomy" id="6523"/>
    <lineage>
        <taxon>Eukaryota</taxon>
        <taxon>Metazoa</taxon>
        <taxon>Spiralia</taxon>
        <taxon>Lophotrochozoa</taxon>
        <taxon>Mollusca</taxon>
        <taxon>Gastropoda</taxon>
        <taxon>Heterobranchia</taxon>
        <taxon>Euthyneura</taxon>
        <taxon>Panpulmonata</taxon>
        <taxon>Hygrophila</taxon>
        <taxon>Lymnaeoidea</taxon>
        <taxon>Lymnaeidae</taxon>
        <taxon>Lymnaea</taxon>
    </lineage>
</organism>
<dbReference type="InterPro" id="IPR050568">
    <property type="entry name" value="Transcr_DNA_Rep_Reg"/>
</dbReference>
<sequence>MSNDQSFGSQGVISDQAQLMLANFWPGVIENIKNLSANDYKTQELPLARIKKIMKLDEDVKMISAEAPVLFAKAAEIFVSELSLRAWIHTEDNKRRTLQRNDIAMAISKFDQFDFLIDIVPREELKPSKRQDELGRGGGSLPEQIQYYLQLAQQQSQQAQQTQVQQQTQQQTQVQVTQAASALQQIQHTPVQQTTVATNAQNTAVQLPTGQIIQQQFQLQSPQQQVIQLPQVQQVVSPIQSTVLHQLQQQQHPQQLQSQAQAQQQQPTTQVYQQVITASGQVESIPIQLTPQQLQSIQLQLHNKIAGQQIVVQTQQDPNVHFSQAQMYQLQQAGQQQIFIQSDDHTDGGTDS</sequence>
<dbReference type="EMBL" id="CAXITT010000755">
    <property type="protein sequence ID" value="CAL1545966.1"/>
    <property type="molecule type" value="Genomic_DNA"/>
</dbReference>
<dbReference type="GO" id="GO:0016602">
    <property type="term" value="C:CCAAT-binding factor complex"/>
    <property type="evidence" value="ECO:0007669"/>
    <property type="project" value="TreeGrafter"/>
</dbReference>
<keyword evidence="2" id="KW-0805">Transcription regulation</keyword>
<evidence type="ECO:0000256" key="2">
    <source>
        <dbReference type="ARBA" id="ARBA00023015"/>
    </source>
</evidence>
<dbReference type="CDD" id="cd22908">
    <property type="entry name" value="HFD_NFYC-like"/>
    <property type="match status" value="1"/>
</dbReference>
<evidence type="ECO:0000256" key="12">
    <source>
        <dbReference type="ARBA" id="ARBA00042663"/>
    </source>
</evidence>
<dbReference type="PANTHER" id="PTHR10252">
    <property type="entry name" value="HISTONE-LIKE TRANSCRIPTION FACTOR CCAAT-RELATED"/>
    <property type="match status" value="1"/>
</dbReference>
<evidence type="ECO:0000256" key="10">
    <source>
        <dbReference type="ARBA" id="ARBA00040590"/>
    </source>
</evidence>
<comment type="subunit">
    <text evidence="8">Heterotrimeric transcription factor composed of three components, NF-YA, NF-YB and NF-YC. NF-YB and NF-YC must interact and dimerize for NF-YA association and DNA binding.</text>
</comment>
<evidence type="ECO:0000256" key="4">
    <source>
        <dbReference type="ARBA" id="ARBA00023159"/>
    </source>
</evidence>
<evidence type="ECO:0000256" key="5">
    <source>
        <dbReference type="ARBA" id="ARBA00023163"/>
    </source>
</evidence>
<dbReference type="PANTHER" id="PTHR10252:SF8">
    <property type="entry name" value="NUCLEAR TRANSCRIPTION FACTOR Y SUBUNIT GAMMA"/>
    <property type="match status" value="1"/>
</dbReference>
<keyword evidence="3" id="KW-0238">DNA-binding</keyword>
<dbReference type="AlphaFoldDB" id="A0AAV2II29"/>
<dbReference type="GO" id="GO:0000978">
    <property type="term" value="F:RNA polymerase II cis-regulatory region sequence-specific DNA binding"/>
    <property type="evidence" value="ECO:0007669"/>
    <property type="project" value="TreeGrafter"/>
</dbReference>
<evidence type="ECO:0000256" key="11">
    <source>
        <dbReference type="ARBA" id="ARBA00042333"/>
    </source>
</evidence>
<dbReference type="InterPro" id="IPR009072">
    <property type="entry name" value="Histone-fold"/>
</dbReference>
<keyword evidence="6" id="KW-0539">Nucleus</keyword>
<gene>
    <name evidence="14" type="ORF">GSLYS_00019343001</name>
</gene>
<feature type="domain" description="Core Histone H2A/H2B/H3" evidence="13">
    <location>
        <begin position="30"/>
        <end position="107"/>
    </location>
</feature>
<keyword evidence="5" id="KW-0804">Transcription</keyword>
<comment type="subcellular location">
    <subcellularLocation>
        <location evidence="1">Nucleus</location>
    </subcellularLocation>
</comment>
<dbReference type="Proteomes" id="UP001497497">
    <property type="component" value="Unassembled WGS sequence"/>
</dbReference>
<evidence type="ECO:0000256" key="6">
    <source>
        <dbReference type="ARBA" id="ARBA00023242"/>
    </source>
</evidence>
<evidence type="ECO:0000256" key="3">
    <source>
        <dbReference type="ARBA" id="ARBA00023125"/>
    </source>
</evidence>